<accession>A0A397VDR3</accession>
<dbReference type="InterPro" id="IPR036600">
    <property type="entry name" value="PAH_sf"/>
</dbReference>
<dbReference type="Gene3D" id="1.20.1160.11">
    <property type="entry name" value="Paired amphipathic helix"/>
    <property type="match status" value="1"/>
</dbReference>
<proteinExistence type="predicted"/>
<dbReference type="GO" id="GO:0000785">
    <property type="term" value="C:chromatin"/>
    <property type="evidence" value="ECO:0007669"/>
    <property type="project" value="TreeGrafter"/>
</dbReference>
<dbReference type="GO" id="GO:0000118">
    <property type="term" value="C:histone deacetylase complex"/>
    <property type="evidence" value="ECO:0007669"/>
    <property type="project" value="TreeGrafter"/>
</dbReference>
<dbReference type="GO" id="GO:0000122">
    <property type="term" value="P:negative regulation of transcription by RNA polymerase II"/>
    <property type="evidence" value="ECO:0007669"/>
    <property type="project" value="TreeGrafter"/>
</dbReference>
<organism evidence="5 6">
    <name type="scientific">Gigaspora rosea</name>
    <dbReference type="NCBI Taxonomy" id="44941"/>
    <lineage>
        <taxon>Eukaryota</taxon>
        <taxon>Fungi</taxon>
        <taxon>Fungi incertae sedis</taxon>
        <taxon>Mucoromycota</taxon>
        <taxon>Glomeromycotina</taxon>
        <taxon>Glomeromycetes</taxon>
        <taxon>Diversisporales</taxon>
        <taxon>Gigasporaceae</taxon>
        <taxon>Gigaspora</taxon>
    </lineage>
</organism>
<dbReference type="PANTHER" id="PTHR12346">
    <property type="entry name" value="SIN3B-RELATED"/>
    <property type="match status" value="1"/>
</dbReference>
<dbReference type="OrthoDB" id="10265969at2759"/>
<dbReference type="PANTHER" id="PTHR12346:SF0">
    <property type="entry name" value="SIN3A, ISOFORM G"/>
    <property type="match status" value="1"/>
</dbReference>
<reference evidence="5 6" key="1">
    <citation type="submission" date="2018-06" db="EMBL/GenBank/DDBJ databases">
        <title>Comparative genomics reveals the genomic features of Rhizophagus irregularis, R. cerebriforme, R. diaphanum and Gigaspora rosea, and their symbiotic lifestyle signature.</title>
        <authorList>
            <person name="Morin E."/>
            <person name="San Clemente H."/>
            <person name="Chen E.C.H."/>
            <person name="De La Providencia I."/>
            <person name="Hainaut M."/>
            <person name="Kuo A."/>
            <person name="Kohler A."/>
            <person name="Murat C."/>
            <person name="Tang N."/>
            <person name="Roy S."/>
            <person name="Loubradou J."/>
            <person name="Henrissat B."/>
            <person name="Grigoriev I.V."/>
            <person name="Corradi N."/>
            <person name="Roux C."/>
            <person name="Martin F.M."/>
        </authorList>
    </citation>
    <scope>NUCLEOTIDE SEQUENCE [LARGE SCALE GENOMIC DNA]</scope>
    <source>
        <strain evidence="5 6">DAOM 194757</strain>
    </source>
</reference>
<dbReference type="STRING" id="44941.A0A397VDR3"/>
<evidence type="ECO:0000256" key="2">
    <source>
        <dbReference type="ARBA" id="ARBA00022491"/>
    </source>
</evidence>
<evidence type="ECO:0000256" key="1">
    <source>
        <dbReference type="ARBA" id="ARBA00004123"/>
    </source>
</evidence>
<keyword evidence="6" id="KW-1185">Reference proteome</keyword>
<protein>
    <submittedName>
        <fullName evidence="5">Paired amphipathic helix</fullName>
    </submittedName>
</protein>
<evidence type="ECO:0000256" key="4">
    <source>
        <dbReference type="PROSITE-ProRule" id="PRU00810"/>
    </source>
</evidence>
<dbReference type="Proteomes" id="UP000266673">
    <property type="component" value="Unassembled WGS sequence"/>
</dbReference>
<comment type="subcellular location">
    <subcellularLocation>
        <location evidence="1 4">Nucleus</location>
    </subcellularLocation>
</comment>
<dbReference type="EMBL" id="QKWP01000494">
    <property type="protein sequence ID" value="RIB19109.1"/>
    <property type="molecule type" value="Genomic_DNA"/>
</dbReference>
<dbReference type="InterPro" id="IPR003822">
    <property type="entry name" value="PAH"/>
</dbReference>
<comment type="caution">
    <text evidence="5">The sequence shown here is derived from an EMBL/GenBank/DDBJ whole genome shotgun (WGS) entry which is preliminary data.</text>
</comment>
<dbReference type="SUPFAM" id="SSF47762">
    <property type="entry name" value="PAH2 domain"/>
    <property type="match status" value="1"/>
</dbReference>
<dbReference type="AlphaFoldDB" id="A0A397VDR3"/>
<dbReference type="InterPro" id="IPR039774">
    <property type="entry name" value="Sin3-like"/>
</dbReference>
<keyword evidence="3 4" id="KW-0539">Nucleus</keyword>
<evidence type="ECO:0000313" key="6">
    <source>
        <dbReference type="Proteomes" id="UP000266673"/>
    </source>
</evidence>
<evidence type="ECO:0000313" key="5">
    <source>
        <dbReference type="EMBL" id="RIB19109.1"/>
    </source>
</evidence>
<dbReference type="Pfam" id="PF02671">
    <property type="entry name" value="PAH"/>
    <property type="match status" value="1"/>
</dbReference>
<name>A0A397VDR3_9GLOM</name>
<gene>
    <name evidence="5" type="ORF">C2G38_2083820</name>
</gene>
<keyword evidence="2" id="KW-0678">Repressor</keyword>
<dbReference type="PROSITE" id="PS51477">
    <property type="entry name" value="PAH"/>
    <property type="match status" value="1"/>
</dbReference>
<sequence length="168" mass="19441">MPRKPTRKSTSRRVTTNTSVVQPTLHTTNLNTQFQIPTTHSTIQIPAPLLTPQQQLNIHDALSYLDKVKASFHDDPRVYNQFLDIMKDFKSRNIDTQGVITRVTILFRDHPALVQDFNTFLPPGYQIVYLTDKEDDPDSVKVVTPYGDRFVYVGDKRRDEDGCHMDHW</sequence>
<dbReference type="GO" id="GO:0003714">
    <property type="term" value="F:transcription corepressor activity"/>
    <property type="evidence" value="ECO:0007669"/>
    <property type="project" value="InterPro"/>
</dbReference>
<dbReference type="FunFam" id="1.20.1160.11:FF:000001">
    <property type="entry name" value="Paired amphipathic helix protein Sin3"/>
    <property type="match status" value="1"/>
</dbReference>
<evidence type="ECO:0000256" key="3">
    <source>
        <dbReference type="ARBA" id="ARBA00023242"/>
    </source>
</evidence>